<comment type="caution">
    <text evidence="1">The sequence shown here is derived from an EMBL/GenBank/DDBJ whole genome shotgun (WGS) entry which is preliminary data.</text>
</comment>
<dbReference type="Proteomes" id="UP001168821">
    <property type="component" value="Unassembled WGS sequence"/>
</dbReference>
<dbReference type="EMBL" id="JALNTZ010000006">
    <property type="protein sequence ID" value="KAJ3647434.1"/>
    <property type="molecule type" value="Genomic_DNA"/>
</dbReference>
<accession>A0AA38I1C4</accession>
<organism evidence="1 2">
    <name type="scientific">Zophobas morio</name>
    <dbReference type="NCBI Taxonomy" id="2755281"/>
    <lineage>
        <taxon>Eukaryota</taxon>
        <taxon>Metazoa</taxon>
        <taxon>Ecdysozoa</taxon>
        <taxon>Arthropoda</taxon>
        <taxon>Hexapoda</taxon>
        <taxon>Insecta</taxon>
        <taxon>Pterygota</taxon>
        <taxon>Neoptera</taxon>
        <taxon>Endopterygota</taxon>
        <taxon>Coleoptera</taxon>
        <taxon>Polyphaga</taxon>
        <taxon>Cucujiformia</taxon>
        <taxon>Tenebrionidae</taxon>
        <taxon>Zophobas</taxon>
    </lineage>
</organism>
<evidence type="ECO:0000313" key="1">
    <source>
        <dbReference type="EMBL" id="KAJ3647434.1"/>
    </source>
</evidence>
<sequence length="105" mass="11318">MGQELGRKRESVGGGICGKNTFSACGRIAAAATSKQYLYGSANNGLPAQVDRGRAIGAVDSWDWVKKRGNLRRFELVHAVRTLRGGNNGQGFYGSDHQCKLFSNV</sequence>
<dbReference type="AlphaFoldDB" id="A0AA38I1C4"/>
<reference evidence="1" key="1">
    <citation type="journal article" date="2023" name="G3 (Bethesda)">
        <title>Whole genome assemblies of Zophobas morio and Tenebrio molitor.</title>
        <authorList>
            <person name="Kaur S."/>
            <person name="Stinson S.A."/>
            <person name="diCenzo G.C."/>
        </authorList>
    </citation>
    <scope>NUCLEOTIDE SEQUENCE</scope>
    <source>
        <strain evidence="1">QUZm001</strain>
    </source>
</reference>
<evidence type="ECO:0000313" key="2">
    <source>
        <dbReference type="Proteomes" id="UP001168821"/>
    </source>
</evidence>
<protein>
    <submittedName>
        <fullName evidence="1">Uncharacterized protein</fullName>
    </submittedName>
</protein>
<proteinExistence type="predicted"/>
<name>A0AA38I1C4_9CUCU</name>
<gene>
    <name evidence="1" type="ORF">Zmor_019313</name>
</gene>
<keyword evidence="2" id="KW-1185">Reference proteome</keyword>